<feature type="transmembrane region" description="Helical" evidence="1">
    <location>
        <begin position="70"/>
        <end position="90"/>
    </location>
</feature>
<protein>
    <submittedName>
        <fullName evidence="4">Uncharacterized protein LOC114328733</fullName>
    </submittedName>
</protein>
<dbReference type="InParanoid" id="A0A6P7FF37"/>
<dbReference type="GeneID" id="114328733"/>
<keyword evidence="3" id="KW-1185">Reference proteome</keyword>
<reference evidence="4" key="1">
    <citation type="submission" date="2025-04" db="UniProtKB">
        <authorList>
            <consortium name="RefSeq"/>
        </authorList>
    </citation>
    <scope>IDENTIFICATION</scope>
    <source>
        <tissue evidence="4">Whole insect</tissue>
    </source>
</reference>
<feature type="transmembrane region" description="Helical" evidence="1">
    <location>
        <begin position="39"/>
        <end position="58"/>
    </location>
</feature>
<name>A0A6P7FF37_DIAVI</name>
<dbReference type="KEGG" id="dvv:114328733"/>
<keyword evidence="1" id="KW-0472">Membrane</keyword>
<feature type="transmembrane region" description="Helical" evidence="1">
    <location>
        <begin position="102"/>
        <end position="123"/>
    </location>
</feature>
<accession>A0A6P7FF37</accession>
<organism evidence="4">
    <name type="scientific">Diabrotica virgifera virgifera</name>
    <name type="common">western corn rootworm</name>
    <dbReference type="NCBI Taxonomy" id="50390"/>
    <lineage>
        <taxon>Eukaryota</taxon>
        <taxon>Metazoa</taxon>
        <taxon>Ecdysozoa</taxon>
        <taxon>Arthropoda</taxon>
        <taxon>Hexapoda</taxon>
        <taxon>Insecta</taxon>
        <taxon>Pterygota</taxon>
        <taxon>Neoptera</taxon>
        <taxon>Endopterygota</taxon>
        <taxon>Coleoptera</taxon>
        <taxon>Polyphaga</taxon>
        <taxon>Cucujiformia</taxon>
        <taxon>Chrysomeloidea</taxon>
        <taxon>Chrysomelidae</taxon>
        <taxon>Galerucinae</taxon>
        <taxon>Diabroticina</taxon>
        <taxon>Diabroticites</taxon>
        <taxon>Diabrotica</taxon>
    </lineage>
</organism>
<evidence type="ECO:0000313" key="3">
    <source>
        <dbReference type="Proteomes" id="UP001652700"/>
    </source>
</evidence>
<dbReference type="OrthoDB" id="6349206at2759"/>
<dbReference type="RefSeq" id="XP_028133482.1">
    <property type="nucleotide sequence ID" value="XM_028277681.1"/>
</dbReference>
<dbReference type="PANTHER" id="PTHR36692">
    <property type="entry name" value="PROTEIN SNAKESKIN"/>
    <property type="match status" value="1"/>
</dbReference>
<evidence type="ECO:0000256" key="1">
    <source>
        <dbReference type="SAM" id="Phobius"/>
    </source>
</evidence>
<dbReference type="GO" id="GO:0005886">
    <property type="term" value="C:plasma membrane"/>
    <property type="evidence" value="ECO:0007669"/>
    <property type="project" value="TreeGrafter"/>
</dbReference>
<reference evidence="2" key="2">
    <citation type="submission" date="2025-05" db="UniProtKB">
        <authorList>
            <consortium name="EnsemblMetazoa"/>
        </authorList>
    </citation>
    <scope>IDENTIFICATION</scope>
</reference>
<dbReference type="GO" id="GO:0019991">
    <property type="term" value="P:septate junction assembly"/>
    <property type="evidence" value="ECO:0007669"/>
    <property type="project" value="InterPro"/>
</dbReference>
<dbReference type="EnsemblMetazoa" id="XM_028277681.1">
    <property type="protein sequence ID" value="XP_028133482.1"/>
    <property type="gene ID" value="LOC114328733"/>
</dbReference>
<proteinExistence type="predicted"/>
<dbReference type="InterPro" id="IPR038976">
    <property type="entry name" value="Ssk"/>
</dbReference>
<evidence type="ECO:0000313" key="2">
    <source>
        <dbReference type="EnsemblMetazoa" id="XP_028133482.1"/>
    </source>
</evidence>
<dbReference type="Proteomes" id="UP001652700">
    <property type="component" value="Unplaced"/>
</dbReference>
<evidence type="ECO:0000313" key="4">
    <source>
        <dbReference type="RefSeq" id="XP_028133482.1"/>
    </source>
</evidence>
<keyword evidence="1" id="KW-1133">Transmembrane helix</keyword>
<dbReference type="PANTHER" id="PTHR36692:SF2">
    <property type="entry name" value="GEO12064P1"/>
    <property type="match status" value="1"/>
</dbReference>
<gene>
    <name evidence="4" type="primary">LOC114328733</name>
</gene>
<dbReference type="AlphaFoldDB" id="A0A6P7FF37"/>
<sequence length="130" mass="14214">MAPNRLCIIKIVELAIAIVCMVLHSSTHTADYDIDTTSAITYGAFIIILVGEAAAYFWKCPLDKKIDIYYSIVGCSLFLATGIFNILRYTDQSGSKNKTMGIIKALFSLVNGVVFALDAFLTYKGEQVSA</sequence>
<keyword evidence="1" id="KW-0812">Transmembrane</keyword>